<dbReference type="GO" id="GO:0005783">
    <property type="term" value="C:endoplasmic reticulum"/>
    <property type="evidence" value="ECO:0007669"/>
    <property type="project" value="TreeGrafter"/>
</dbReference>
<keyword evidence="4" id="KW-1185">Reference proteome</keyword>
<dbReference type="PROSITE" id="PS50275">
    <property type="entry name" value="SAC"/>
    <property type="match status" value="1"/>
</dbReference>
<name>A0AA88VGW3_9ASTE</name>
<dbReference type="GO" id="GO:0046856">
    <property type="term" value="P:phosphatidylinositol dephosphorylation"/>
    <property type="evidence" value="ECO:0007669"/>
    <property type="project" value="TreeGrafter"/>
</dbReference>
<comment type="caution">
    <text evidence="3">The sequence shown here is derived from an EMBL/GenBank/DDBJ whole genome shotgun (WGS) entry which is preliminary data.</text>
</comment>
<keyword evidence="1" id="KW-1133">Transmembrane helix</keyword>
<evidence type="ECO:0000259" key="2">
    <source>
        <dbReference type="PROSITE" id="PS50275"/>
    </source>
</evidence>
<keyword evidence="1" id="KW-0472">Membrane</keyword>
<dbReference type="GO" id="GO:0043812">
    <property type="term" value="F:phosphatidylinositol-4-phosphate phosphatase activity"/>
    <property type="evidence" value="ECO:0007669"/>
    <property type="project" value="TreeGrafter"/>
</dbReference>
<gene>
    <name evidence="3" type="ORF">RJ639_013284</name>
</gene>
<dbReference type="AlphaFoldDB" id="A0AA88VGW3"/>
<accession>A0AA88VGW3</accession>
<dbReference type="PANTHER" id="PTHR45662:SF2">
    <property type="entry name" value="PHOSPHATIDYLINOSITOL-3-PHOSPHATASE SAC1"/>
    <property type="match status" value="1"/>
</dbReference>
<sequence length="529" mass="60259">MEKADPAQKLYTRMRLWEFPDQYVIEPTDGASGSCLSVSRVDGSLNLIDEIPHCTSLRVPKIGTIFGVVGMLKLLAGSYLLVITERECVGSYLGHPIFKLSSMKILPCDHSLKNTPVEQKKMETEFSELLNVAERTPGLYFSYDVNITLSAQRLHDLGDESKLLPLWRQAFRTFKQPLQKILLTLLSLHEGVLVELIRGSIPLLWDQIVDLTYKPKFEIVRPEEAARVVERHFLDIRKKYGNVLAADLVNKHGGEGRLSEKFANAMQHIVSDDVRYLHFDFHRICGHIHFERLSILYDQIEDFLVKNRYLLLNEKGEKVEGQTGVVRTNCIDCLDRTNVTQSMIGRKMLEFQLRRLGVFDAEETISTHQNFDESFKIFWANHGDEISIQYSGTPALKGDFVRCGQRTMQGILNDGWNSLMRYYLNNFCDGTKQDAIDLLQGHYIVSVARDMTPPSPKGGIEAIASFPLALLLIVTGFFFATMSLKRARYNIWNLLFSIIWASMSLAVAAVVKANGRIFCNRPRLHKPPR</sequence>
<evidence type="ECO:0000256" key="1">
    <source>
        <dbReference type="SAM" id="Phobius"/>
    </source>
</evidence>
<dbReference type="Pfam" id="PF02383">
    <property type="entry name" value="Syja_N"/>
    <property type="match status" value="2"/>
</dbReference>
<evidence type="ECO:0000313" key="4">
    <source>
        <dbReference type="Proteomes" id="UP001188597"/>
    </source>
</evidence>
<dbReference type="Proteomes" id="UP001188597">
    <property type="component" value="Unassembled WGS sequence"/>
</dbReference>
<keyword evidence="1" id="KW-0812">Transmembrane</keyword>
<feature type="transmembrane region" description="Helical" evidence="1">
    <location>
        <begin position="462"/>
        <end position="484"/>
    </location>
</feature>
<evidence type="ECO:0000313" key="3">
    <source>
        <dbReference type="EMBL" id="KAK3008455.1"/>
    </source>
</evidence>
<protein>
    <recommendedName>
        <fullName evidence="2">SAC domain-containing protein</fullName>
    </recommendedName>
</protein>
<dbReference type="InterPro" id="IPR002013">
    <property type="entry name" value="SAC_dom"/>
</dbReference>
<dbReference type="PANTHER" id="PTHR45662">
    <property type="entry name" value="PHOSPHATIDYLINOSITIDE PHOSPHATASE SAC1"/>
    <property type="match status" value="1"/>
</dbReference>
<dbReference type="EMBL" id="JAVXUP010001748">
    <property type="protein sequence ID" value="KAK3008455.1"/>
    <property type="molecule type" value="Genomic_DNA"/>
</dbReference>
<reference evidence="3" key="1">
    <citation type="submission" date="2022-12" db="EMBL/GenBank/DDBJ databases">
        <title>Draft genome assemblies for two species of Escallonia (Escalloniales).</title>
        <authorList>
            <person name="Chanderbali A."/>
            <person name="Dervinis C."/>
            <person name="Anghel I."/>
            <person name="Soltis D."/>
            <person name="Soltis P."/>
            <person name="Zapata F."/>
        </authorList>
    </citation>
    <scope>NUCLEOTIDE SEQUENCE</scope>
    <source>
        <strain evidence="3">UCBG64.0493</strain>
        <tissue evidence="3">Leaf</tissue>
    </source>
</reference>
<feature type="domain" description="SAC" evidence="2">
    <location>
        <begin position="197"/>
        <end position="392"/>
    </location>
</feature>
<organism evidence="3 4">
    <name type="scientific">Escallonia herrerae</name>
    <dbReference type="NCBI Taxonomy" id="1293975"/>
    <lineage>
        <taxon>Eukaryota</taxon>
        <taxon>Viridiplantae</taxon>
        <taxon>Streptophyta</taxon>
        <taxon>Embryophyta</taxon>
        <taxon>Tracheophyta</taxon>
        <taxon>Spermatophyta</taxon>
        <taxon>Magnoliopsida</taxon>
        <taxon>eudicotyledons</taxon>
        <taxon>Gunneridae</taxon>
        <taxon>Pentapetalae</taxon>
        <taxon>asterids</taxon>
        <taxon>campanulids</taxon>
        <taxon>Escalloniales</taxon>
        <taxon>Escalloniaceae</taxon>
        <taxon>Escallonia</taxon>
    </lineage>
</organism>
<feature type="transmembrane region" description="Helical" evidence="1">
    <location>
        <begin position="491"/>
        <end position="511"/>
    </location>
</feature>
<proteinExistence type="predicted"/>